<dbReference type="OrthoDB" id="7844595at2"/>
<evidence type="ECO:0000313" key="2">
    <source>
        <dbReference type="EMBL" id="PWG16470.1"/>
    </source>
</evidence>
<proteinExistence type="predicted"/>
<comment type="caution">
    <text evidence="2">The sequence shown here is derived from an EMBL/GenBank/DDBJ whole genome shotgun (WGS) entry which is preliminary data.</text>
</comment>
<gene>
    <name evidence="2" type="ORF">DFK10_11840</name>
</gene>
<evidence type="ECO:0000256" key="1">
    <source>
        <dbReference type="SAM" id="SignalP"/>
    </source>
</evidence>
<sequence length="229" mass="25455">MKTVAIMSIAAMLAAPGWAVGQTFQMPDGCEAFVTVQGKDCTVSHMFTCEADPAGHTRRADLDEEMITYVGRVDSEAQWIESFHLLSGHSERLESNPADRASLSELLANDRDTWDFVTESDEIGPTRYTGEDRLTGERVVIDDVTLLRTEYEIVSRSADGEELWRGQGREFVHPEWRVFLSGVSEYQTSDGSFESDGTPVEFIFPGEPGFLSVNPKYGCGVVMSSYRTD</sequence>
<feature type="chain" id="PRO_5015922590" evidence="1">
    <location>
        <begin position="20"/>
        <end position="229"/>
    </location>
</feature>
<organism evidence="2 3">
    <name type="scientific">Salibaculum griseiflavum</name>
    <dbReference type="NCBI Taxonomy" id="1914409"/>
    <lineage>
        <taxon>Bacteria</taxon>
        <taxon>Pseudomonadati</taxon>
        <taxon>Pseudomonadota</taxon>
        <taxon>Alphaproteobacteria</taxon>
        <taxon>Rhodobacterales</taxon>
        <taxon>Roseobacteraceae</taxon>
        <taxon>Salibaculum</taxon>
    </lineage>
</organism>
<accession>A0A2V1P3Y1</accession>
<feature type="signal peptide" evidence="1">
    <location>
        <begin position="1"/>
        <end position="19"/>
    </location>
</feature>
<keyword evidence="1" id="KW-0732">Signal</keyword>
<name>A0A2V1P3Y1_9RHOB</name>
<keyword evidence="3" id="KW-1185">Reference proteome</keyword>
<dbReference type="RefSeq" id="WP_109389241.1">
    <property type="nucleotide sequence ID" value="NZ_QETF01000013.1"/>
</dbReference>
<reference evidence="3" key="1">
    <citation type="submission" date="2018-05" db="EMBL/GenBank/DDBJ databases">
        <authorList>
            <person name="Du Z."/>
            <person name="Wang X."/>
        </authorList>
    </citation>
    <scope>NUCLEOTIDE SEQUENCE [LARGE SCALE GENOMIC DNA]</scope>
    <source>
        <strain evidence="3">WDS4C29</strain>
    </source>
</reference>
<dbReference type="Proteomes" id="UP000245293">
    <property type="component" value="Unassembled WGS sequence"/>
</dbReference>
<dbReference type="AlphaFoldDB" id="A0A2V1P3Y1"/>
<protein>
    <submittedName>
        <fullName evidence="2">Uncharacterized protein</fullName>
    </submittedName>
</protein>
<dbReference type="EMBL" id="QETF01000013">
    <property type="protein sequence ID" value="PWG16470.1"/>
    <property type="molecule type" value="Genomic_DNA"/>
</dbReference>
<evidence type="ECO:0000313" key="3">
    <source>
        <dbReference type="Proteomes" id="UP000245293"/>
    </source>
</evidence>